<dbReference type="HOGENOM" id="CLU_050574_0_0_1"/>
<dbReference type="GeneID" id="2905306"/>
<dbReference type="Proteomes" id="UP000000599">
    <property type="component" value="Chromosome G"/>
</dbReference>
<accession>Q6BHF6</accession>
<name>Q6BHF6_DEBHA</name>
<dbReference type="EMBL" id="CR382139">
    <property type="protein sequence ID" value="CAG90872.2"/>
    <property type="molecule type" value="Genomic_DNA"/>
</dbReference>
<keyword evidence="2" id="KW-1185">Reference proteome</keyword>
<reference evidence="1 2" key="1">
    <citation type="journal article" date="2004" name="Nature">
        <title>Genome evolution in yeasts.</title>
        <authorList>
            <consortium name="Genolevures"/>
            <person name="Dujon B."/>
            <person name="Sherman D."/>
            <person name="Fischer G."/>
            <person name="Durrens P."/>
            <person name="Casaregola S."/>
            <person name="Lafontaine I."/>
            <person name="de Montigny J."/>
            <person name="Marck C."/>
            <person name="Neuveglise C."/>
            <person name="Talla E."/>
            <person name="Goffard N."/>
            <person name="Frangeul L."/>
            <person name="Aigle M."/>
            <person name="Anthouard V."/>
            <person name="Babour A."/>
            <person name="Barbe V."/>
            <person name="Barnay S."/>
            <person name="Blanchin S."/>
            <person name="Beckerich J.M."/>
            <person name="Beyne E."/>
            <person name="Bleykasten C."/>
            <person name="Boisrame A."/>
            <person name="Boyer J."/>
            <person name="Cattolico L."/>
            <person name="Confanioleri F."/>
            <person name="de Daruvar A."/>
            <person name="Despons L."/>
            <person name="Fabre E."/>
            <person name="Fairhead C."/>
            <person name="Ferry-Dumazet H."/>
            <person name="Groppi A."/>
            <person name="Hantraye F."/>
            <person name="Hennequin C."/>
            <person name="Jauniaux N."/>
            <person name="Joyet P."/>
            <person name="Kachouri R."/>
            <person name="Kerrest A."/>
            <person name="Koszul R."/>
            <person name="Lemaire M."/>
            <person name="Lesur I."/>
            <person name="Ma L."/>
            <person name="Muller H."/>
            <person name="Nicaud J.M."/>
            <person name="Nikolski M."/>
            <person name="Oztas S."/>
            <person name="Ozier-Kalogeropoulos O."/>
            <person name="Pellenz S."/>
            <person name="Potier S."/>
            <person name="Richard G.F."/>
            <person name="Straub M.L."/>
            <person name="Suleau A."/>
            <person name="Swennene D."/>
            <person name="Tekaia F."/>
            <person name="Wesolowski-Louvel M."/>
            <person name="Westhof E."/>
            <person name="Wirth B."/>
            <person name="Zeniou-Meyer M."/>
            <person name="Zivanovic I."/>
            <person name="Bolotin-Fukuhara M."/>
            <person name="Thierry A."/>
            <person name="Bouchier C."/>
            <person name="Caudron B."/>
            <person name="Scarpelli C."/>
            <person name="Gaillardin C."/>
            <person name="Weissenbach J."/>
            <person name="Wincker P."/>
            <person name="Souciet J.L."/>
        </authorList>
    </citation>
    <scope>NUCLEOTIDE SEQUENCE [LARGE SCALE GENOMIC DNA]</scope>
    <source>
        <strain evidence="2">ATCC 36239 / CBS 767 / BCRC 21394 / JCM 1990 / NBRC 0083 / IGC 2968</strain>
    </source>
</reference>
<dbReference type="OrthoDB" id="4095634at2759"/>
<evidence type="ECO:0000313" key="1">
    <source>
        <dbReference type="EMBL" id="CAG90872.2"/>
    </source>
</evidence>
<dbReference type="AlphaFoldDB" id="Q6BHF6"/>
<proteinExistence type="predicted"/>
<dbReference type="InParanoid" id="Q6BHF6"/>
<dbReference type="VEuPathDB" id="FungiDB:DEHA2G18986g"/>
<protein>
    <submittedName>
        <fullName evidence="1">DEHA2G18986p</fullName>
    </submittedName>
</protein>
<dbReference type="KEGG" id="dha:DEHA2G18986g"/>
<sequence>MCSIIIVNSLIITNKLMNDIKQHEYDDKSDIQAANNQGFYKSQDLYASESCDNGDVISELGSNDLINNDEGVTQLENALEKRARSWKTSFVDGTVSMFSFIVSSADAFYATACTPTFLGALGVANPAGAGATLAACGWSGAVLAVMNWTSYVVSSHNDNGGWNWDSDSARDKRSFDILSETFGYLPDSAVRPLVNNLYSIRDDKHEYFQLLTKRDSIASQILDHGSLYDTSSGKAEYIGYQFIADHGNHNKSVVIQSGSENDAIETWHRCGDENECFSDNIEWVDQNEKGSGKNRSMSMTKRTGNSYWQSYNDWGENGGYVHDWWYWDEFSKAAQEKSGDQSILQKVQPCTNDFRCYGVHSKICLAGGMSNTRTKDSAWVGEVYANGYGGIDGECQNG</sequence>
<dbReference type="eggNOG" id="ENOG502S7HG">
    <property type="taxonomic scope" value="Eukaryota"/>
</dbReference>
<gene>
    <name evidence="1" type="ordered locus">DEHA2G18986g</name>
</gene>
<evidence type="ECO:0000313" key="2">
    <source>
        <dbReference type="Proteomes" id="UP000000599"/>
    </source>
</evidence>
<dbReference type="OMA" id="DENECFS"/>
<organism evidence="1 2">
    <name type="scientific">Debaryomyces hansenii (strain ATCC 36239 / CBS 767 / BCRC 21394 / JCM 1990 / NBRC 0083 / IGC 2968)</name>
    <name type="common">Yeast</name>
    <name type="synonym">Torulaspora hansenii</name>
    <dbReference type="NCBI Taxonomy" id="284592"/>
    <lineage>
        <taxon>Eukaryota</taxon>
        <taxon>Fungi</taxon>
        <taxon>Dikarya</taxon>
        <taxon>Ascomycota</taxon>
        <taxon>Saccharomycotina</taxon>
        <taxon>Pichiomycetes</taxon>
        <taxon>Debaryomycetaceae</taxon>
        <taxon>Debaryomyces</taxon>
    </lineage>
</organism>
<dbReference type="RefSeq" id="XP_462365.2">
    <property type="nucleotide sequence ID" value="XM_462365.1"/>
</dbReference>